<accession>K9U7T6</accession>
<evidence type="ECO:0000313" key="2">
    <source>
        <dbReference type="EMBL" id="AFY90905.1"/>
    </source>
</evidence>
<evidence type="ECO:0000313" key="3">
    <source>
        <dbReference type="Proteomes" id="UP000010384"/>
    </source>
</evidence>
<keyword evidence="1" id="KW-0472">Membrane</keyword>
<feature type="transmembrane region" description="Helical" evidence="1">
    <location>
        <begin position="76"/>
        <end position="94"/>
    </location>
</feature>
<name>K9U7T6_CHRTP</name>
<dbReference type="HOGENOM" id="CLU_1239617_0_0_3"/>
<dbReference type="GO" id="GO:0016126">
    <property type="term" value="P:sterol biosynthetic process"/>
    <property type="evidence" value="ECO:0007669"/>
    <property type="project" value="TreeGrafter"/>
</dbReference>
<dbReference type="STRING" id="251229.Chro_5547"/>
<dbReference type="PATRIC" id="fig|251229.3.peg.6487"/>
<keyword evidence="1" id="KW-1133">Transmembrane helix</keyword>
<dbReference type="Pfam" id="PF06966">
    <property type="entry name" value="DUF1295"/>
    <property type="match status" value="1"/>
</dbReference>
<dbReference type="PANTHER" id="PTHR21257">
    <property type="entry name" value="DELTA(14)-STEROL REDUCTASE"/>
    <property type="match status" value="1"/>
</dbReference>
<dbReference type="KEGG" id="cthe:Chro_5547"/>
<keyword evidence="3" id="KW-1185">Reference proteome</keyword>
<feature type="transmembrane region" description="Helical" evidence="1">
    <location>
        <begin position="12"/>
        <end position="38"/>
    </location>
</feature>
<evidence type="ECO:0000256" key="1">
    <source>
        <dbReference type="SAM" id="Phobius"/>
    </source>
</evidence>
<dbReference type="Proteomes" id="UP000010384">
    <property type="component" value="Chromosome"/>
</dbReference>
<dbReference type="InterPro" id="IPR010721">
    <property type="entry name" value="UstE-like"/>
</dbReference>
<dbReference type="AlphaFoldDB" id="K9U7T6"/>
<sequence length="219" mass="24525">MMQNTSDAGASAITQLTAINAAKVLTVFCLAICAIVFGISDLRQVIYLCLHVSYCLWWLLEQWFFPNRRQIFNEPIGVGGFSFTLIFVGVFYTLPGYLAFTNPAPISALAIAIAIPLYIFGTLINTTADVQKLTAKQYGAGLVQDGVWRFSRNINYFGDLLRYLSFSVVAGSLWAYLVPGTITLLYLQRISQREQTMSGKYSEYAAYQESSSRLIPFLW</sequence>
<dbReference type="GO" id="GO:0050613">
    <property type="term" value="F:Delta14-sterol reductase activity"/>
    <property type="evidence" value="ECO:0007669"/>
    <property type="project" value="TreeGrafter"/>
</dbReference>
<dbReference type="PANTHER" id="PTHR21257:SF52">
    <property type="entry name" value="DELTA(14)-STEROL REDUCTASE TM7SF2"/>
    <property type="match status" value="1"/>
</dbReference>
<organism evidence="2 3">
    <name type="scientific">Chroococcidiopsis thermalis (strain PCC 7203)</name>
    <dbReference type="NCBI Taxonomy" id="251229"/>
    <lineage>
        <taxon>Bacteria</taxon>
        <taxon>Bacillati</taxon>
        <taxon>Cyanobacteriota</taxon>
        <taxon>Cyanophyceae</taxon>
        <taxon>Chroococcidiopsidales</taxon>
        <taxon>Chroococcidiopsidaceae</taxon>
        <taxon>Chroococcidiopsis</taxon>
    </lineage>
</organism>
<feature type="transmembrane region" description="Helical" evidence="1">
    <location>
        <begin position="106"/>
        <end position="124"/>
    </location>
</feature>
<protein>
    <recommendedName>
        <fullName evidence="4">Steroid 5-alpha reductase C-terminal domain-containing protein</fullName>
    </recommendedName>
</protein>
<dbReference type="InParanoid" id="K9U7T6"/>
<dbReference type="eggNOG" id="COG2020">
    <property type="taxonomic scope" value="Bacteria"/>
</dbReference>
<feature type="transmembrane region" description="Helical" evidence="1">
    <location>
        <begin position="163"/>
        <end position="187"/>
    </location>
</feature>
<evidence type="ECO:0008006" key="4">
    <source>
        <dbReference type="Google" id="ProtNLM"/>
    </source>
</evidence>
<reference evidence="2 3" key="1">
    <citation type="submission" date="2012-06" db="EMBL/GenBank/DDBJ databases">
        <title>Finished chromosome of genome of Chroococcidiopsis thermalis PCC 7203.</title>
        <authorList>
            <consortium name="US DOE Joint Genome Institute"/>
            <person name="Gugger M."/>
            <person name="Coursin T."/>
            <person name="Rippka R."/>
            <person name="Tandeau De Marsac N."/>
            <person name="Huntemann M."/>
            <person name="Wei C.-L."/>
            <person name="Han J."/>
            <person name="Detter J.C."/>
            <person name="Han C."/>
            <person name="Tapia R."/>
            <person name="Davenport K."/>
            <person name="Daligault H."/>
            <person name="Erkkila T."/>
            <person name="Gu W."/>
            <person name="Munk A.C.C."/>
            <person name="Teshima H."/>
            <person name="Xu Y."/>
            <person name="Chain P."/>
            <person name="Chen A."/>
            <person name="Krypides N."/>
            <person name="Mavromatis K."/>
            <person name="Markowitz V."/>
            <person name="Szeto E."/>
            <person name="Ivanova N."/>
            <person name="Mikhailova N."/>
            <person name="Ovchinnikova G."/>
            <person name="Pagani I."/>
            <person name="Pati A."/>
            <person name="Goodwin L."/>
            <person name="Peters L."/>
            <person name="Pitluck S."/>
            <person name="Woyke T."/>
            <person name="Kerfeld C."/>
        </authorList>
    </citation>
    <scope>NUCLEOTIDE SEQUENCE [LARGE SCALE GENOMIC DNA]</scope>
    <source>
        <strain evidence="2 3">PCC 7203</strain>
    </source>
</reference>
<gene>
    <name evidence="2" type="ORF">Chro_5547</name>
</gene>
<dbReference type="EMBL" id="CP003597">
    <property type="protein sequence ID" value="AFY90905.1"/>
    <property type="molecule type" value="Genomic_DNA"/>
</dbReference>
<keyword evidence="1" id="KW-0812">Transmembrane</keyword>
<dbReference type="Gene3D" id="1.20.120.1630">
    <property type="match status" value="1"/>
</dbReference>
<proteinExistence type="predicted"/>
<feature type="transmembrane region" description="Helical" evidence="1">
    <location>
        <begin position="45"/>
        <end position="64"/>
    </location>
</feature>